<dbReference type="InterPro" id="IPR020472">
    <property type="entry name" value="WD40_PAC1"/>
</dbReference>
<keyword evidence="2" id="KW-0677">Repeat</keyword>
<dbReference type="SUPFAM" id="SSF50998">
    <property type="entry name" value="Quinoprotein alcohol dehydrogenase-like"/>
    <property type="match status" value="1"/>
</dbReference>
<keyword evidence="1 3" id="KW-0853">WD repeat</keyword>
<feature type="region of interest" description="Disordered" evidence="4">
    <location>
        <begin position="332"/>
        <end position="359"/>
    </location>
</feature>
<evidence type="ECO:0008006" key="7">
    <source>
        <dbReference type="Google" id="ProtNLM"/>
    </source>
</evidence>
<dbReference type="SUPFAM" id="SSF50978">
    <property type="entry name" value="WD40 repeat-like"/>
    <property type="match status" value="2"/>
</dbReference>
<dbReference type="PANTHER" id="PTHR19879:SF9">
    <property type="entry name" value="TRANSCRIPTION INITIATION FACTOR TFIID SUBUNIT 5"/>
    <property type="match status" value="1"/>
</dbReference>
<dbReference type="CDD" id="cd00200">
    <property type="entry name" value="WD40"/>
    <property type="match status" value="2"/>
</dbReference>
<feature type="region of interest" description="Disordered" evidence="4">
    <location>
        <begin position="454"/>
        <end position="476"/>
    </location>
</feature>
<dbReference type="Proteomes" id="UP000053820">
    <property type="component" value="Unassembled WGS sequence"/>
</dbReference>
<dbReference type="InterPro" id="IPR015943">
    <property type="entry name" value="WD40/YVTN_repeat-like_dom_sf"/>
</dbReference>
<dbReference type="PRINTS" id="PR00320">
    <property type="entry name" value="GPROTEINBRPT"/>
</dbReference>
<evidence type="ECO:0000256" key="2">
    <source>
        <dbReference type="ARBA" id="ARBA00022737"/>
    </source>
</evidence>
<keyword evidence="6" id="KW-1185">Reference proteome</keyword>
<evidence type="ECO:0000313" key="6">
    <source>
        <dbReference type="Proteomes" id="UP000053820"/>
    </source>
</evidence>
<dbReference type="PROSITE" id="PS50294">
    <property type="entry name" value="WD_REPEATS_REGION"/>
    <property type="match status" value="3"/>
</dbReference>
<sequence length="941" mass="102118">MPRRPIKILFNQNSYYARDVAFIPNTSQLIAGLWKCNSAIWDFESGQEVARTSGRQNELAESVAVSRDGSMVATTNYDNTVRVWPTVARKRRQRKGGPGKPPELMVIRELQGHTDSVLSADFSADGRRIASTGPDRTVRVWNIEDGSVAFGPIECRDTNGRVEATIVRYSPDGRLLAASIDQIYIWDADTGHRVGTIEITVASMQWTPDSTKLVGGGHGEIIVLDALKGGNRLCSFNLKGNDHKRWVRVLALSPTGSLAIAATRWEKTAIVVDLAGRNAIAKLPHEREVFCAAWSPSGEFVAVVSGREVYLWSAPDPLAQTDDSDEEREFVHADGEPNEALQKSEQLPDPSLKNDISPEADTNTQALETITQPVKILSNTQAVLCAAFFPDSSNLVCGLERDYVCDIWDLASGQQVARALLDRNTHTVSSVAVSRDGSIFVSGSSDGTVTVWDAHGGGRHGDKDEDENYDSESEEGPTMLQELRVLEGHTNTVLSVDISADGRRIASTGWDRTVRVWNIEDGTTAFSPIECSDPEAPVRFAVVRYSPDGRQLAASIDQIYIWKADTGQRVRTIEDSVVSLRWTPDGKKLVGGGNTEIIIFDAVRGHRLHSFQLKVPKNWVRVLELSPTGSLAIASTRWNKAVLVVDLKNGKEVAKIPHEGNVFCAAWSPSGEFVVAGTGGKEMYVWPAPPEPATEESTRSIDEASLDASFDLDLPATVAPGQAPQGEILEEIGGLDSLIGLSAAPRPPQTAEPAARDTQLRSRPYTGRLWNYFRRSQVPTNDSAGIELHKRSHWPKMTRVAYAQARSVSIPYVSVTNADAMDTPKVWATARKTPPRQNLPMELSDDEASVTGKQSQQAPGVSGADPVASPNGQGNEAGASASTPLPKSVSVVASEPAPHASASTPGNNVRIEAEAQSIGSDDSNEADCCWCCCICFRKGWR</sequence>
<evidence type="ECO:0000256" key="3">
    <source>
        <dbReference type="PROSITE-ProRule" id="PRU00221"/>
    </source>
</evidence>
<feature type="compositionally biased region" description="Acidic residues" evidence="4">
    <location>
        <begin position="464"/>
        <end position="475"/>
    </location>
</feature>
<dbReference type="SMART" id="SM00320">
    <property type="entry name" value="WD40"/>
    <property type="match status" value="14"/>
</dbReference>
<dbReference type="PROSITE" id="PS00678">
    <property type="entry name" value="WD_REPEATS_1"/>
    <property type="match status" value="2"/>
</dbReference>
<evidence type="ECO:0000313" key="5">
    <source>
        <dbReference type="EMBL" id="KIJ61188.1"/>
    </source>
</evidence>
<evidence type="ECO:0000256" key="4">
    <source>
        <dbReference type="SAM" id="MobiDB-lite"/>
    </source>
</evidence>
<evidence type="ECO:0000256" key="1">
    <source>
        <dbReference type="ARBA" id="ARBA00022574"/>
    </source>
</evidence>
<dbReference type="InterPro" id="IPR036322">
    <property type="entry name" value="WD40_repeat_dom_sf"/>
</dbReference>
<dbReference type="InterPro" id="IPR011047">
    <property type="entry name" value="Quinoprotein_ADH-like_sf"/>
</dbReference>
<feature type="repeat" description="WD" evidence="3">
    <location>
        <begin position="62"/>
        <end position="84"/>
    </location>
</feature>
<organism evidence="5 6">
    <name type="scientific">Hydnomerulius pinastri MD-312</name>
    <dbReference type="NCBI Taxonomy" id="994086"/>
    <lineage>
        <taxon>Eukaryota</taxon>
        <taxon>Fungi</taxon>
        <taxon>Dikarya</taxon>
        <taxon>Basidiomycota</taxon>
        <taxon>Agaricomycotina</taxon>
        <taxon>Agaricomycetes</taxon>
        <taxon>Agaricomycetidae</taxon>
        <taxon>Boletales</taxon>
        <taxon>Boletales incertae sedis</taxon>
        <taxon>Leucogyrophana</taxon>
    </lineage>
</organism>
<gene>
    <name evidence="5" type="ORF">HYDPIDRAFT_42767</name>
</gene>
<dbReference type="EMBL" id="KN839864">
    <property type="protein sequence ID" value="KIJ61188.1"/>
    <property type="molecule type" value="Genomic_DNA"/>
</dbReference>
<dbReference type="OrthoDB" id="8883818at2759"/>
<feature type="repeat" description="WD" evidence="3">
    <location>
        <begin position="655"/>
        <end position="686"/>
    </location>
</feature>
<accession>A0A0C9W497</accession>
<feature type="repeat" description="WD" evidence="3">
    <location>
        <begin position="110"/>
        <end position="151"/>
    </location>
</feature>
<dbReference type="Pfam" id="PF00400">
    <property type="entry name" value="WD40"/>
    <property type="match status" value="6"/>
</dbReference>
<dbReference type="InterPro" id="IPR019775">
    <property type="entry name" value="WD40_repeat_CS"/>
</dbReference>
<feature type="repeat" description="WD" evidence="3">
    <location>
        <begin position="421"/>
        <end position="453"/>
    </location>
</feature>
<dbReference type="AlphaFoldDB" id="A0A0C9W497"/>
<name>A0A0C9W497_9AGAM</name>
<dbReference type="HOGENOM" id="CLU_311914_0_0_1"/>
<dbReference type="Gene3D" id="2.130.10.10">
    <property type="entry name" value="YVTN repeat-like/Quinoprotein amine dehydrogenase"/>
    <property type="match status" value="6"/>
</dbReference>
<protein>
    <recommendedName>
        <fullName evidence="7">WD40 repeat-like protein</fullName>
    </recommendedName>
</protein>
<reference evidence="5 6" key="1">
    <citation type="submission" date="2014-04" db="EMBL/GenBank/DDBJ databases">
        <title>Evolutionary Origins and Diversification of the Mycorrhizal Mutualists.</title>
        <authorList>
            <consortium name="DOE Joint Genome Institute"/>
            <consortium name="Mycorrhizal Genomics Consortium"/>
            <person name="Kohler A."/>
            <person name="Kuo A."/>
            <person name="Nagy L.G."/>
            <person name="Floudas D."/>
            <person name="Copeland A."/>
            <person name="Barry K.W."/>
            <person name="Cichocki N."/>
            <person name="Veneault-Fourrey C."/>
            <person name="LaButti K."/>
            <person name="Lindquist E.A."/>
            <person name="Lipzen A."/>
            <person name="Lundell T."/>
            <person name="Morin E."/>
            <person name="Murat C."/>
            <person name="Riley R."/>
            <person name="Ohm R."/>
            <person name="Sun H."/>
            <person name="Tunlid A."/>
            <person name="Henrissat B."/>
            <person name="Grigoriev I.V."/>
            <person name="Hibbett D.S."/>
            <person name="Martin F."/>
        </authorList>
    </citation>
    <scope>NUCLEOTIDE SEQUENCE [LARGE SCALE GENOMIC DNA]</scope>
    <source>
        <strain evidence="5 6">MD-312</strain>
    </source>
</reference>
<feature type="compositionally biased region" description="Polar residues" evidence="4">
    <location>
        <begin position="870"/>
        <end position="885"/>
    </location>
</feature>
<proteinExistence type="predicted"/>
<dbReference type="PROSITE" id="PS50082">
    <property type="entry name" value="WD_REPEATS_2"/>
    <property type="match status" value="5"/>
</dbReference>
<feature type="repeat" description="WD" evidence="3">
    <location>
        <begin position="486"/>
        <end position="527"/>
    </location>
</feature>
<feature type="region of interest" description="Disordered" evidence="4">
    <location>
        <begin position="830"/>
        <end position="909"/>
    </location>
</feature>
<dbReference type="InterPro" id="IPR001680">
    <property type="entry name" value="WD40_rpt"/>
</dbReference>
<dbReference type="PANTHER" id="PTHR19879">
    <property type="entry name" value="TRANSCRIPTION INITIATION FACTOR TFIID"/>
    <property type="match status" value="1"/>
</dbReference>